<evidence type="ECO:0000313" key="1">
    <source>
        <dbReference type="EMBL" id="EHK65267.1"/>
    </source>
</evidence>
<keyword evidence="2" id="KW-1185">Reference proteome</keyword>
<reference evidence="1 2" key="1">
    <citation type="journal article" date="2012" name="J. Bacteriol.">
        <title>Genome sequence of the highly efficient arsenite-oxidizing bacterium Achromobacter arsenitoxydans SY8.</title>
        <authorList>
            <person name="Li X."/>
            <person name="Hu Y."/>
            <person name="Gong J."/>
            <person name="Lin Y."/>
            <person name="Johnstone L."/>
            <person name="Rensing C."/>
            <person name="Wang G."/>
        </authorList>
    </citation>
    <scope>NUCLEOTIDE SEQUENCE [LARGE SCALE GENOMIC DNA]</scope>
    <source>
        <strain evidence="1 2">SY8</strain>
    </source>
</reference>
<comment type="caution">
    <text evidence="1">The sequence shown here is derived from an EMBL/GenBank/DDBJ whole genome shotgun (WGS) entry which is preliminary data.</text>
</comment>
<proteinExistence type="predicted"/>
<protein>
    <submittedName>
        <fullName evidence="1">Uncharacterized protein</fullName>
    </submittedName>
</protein>
<dbReference type="AlphaFoldDB" id="H0F9K2"/>
<dbReference type="STRING" id="477184.KYC_17272"/>
<gene>
    <name evidence="1" type="ORF">KYC_17272</name>
</gene>
<evidence type="ECO:0000313" key="2">
    <source>
        <dbReference type="Proteomes" id="UP000003113"/>
    </source>
</evidence>
<accession>H0F9K2</accession>
<dbReference type="EMBL" id="AGUF01000055">
    <property type="protein sequence ID" value="EHK65267.1"/>
    <property type="molecule type" value="Genomic_DNA"/>
</dbReference>
<sequence length="36" mass="3833">MIAAALFLIPLAYVLARAGDAVMARLRKADSWSAQA</sequence>
<name>H0F9K2_9BURK</name>
<dbReference type="Proteomes" id="UP000003113">
    <property type="component" value="Unassembled WGS sequence"/>
</dbReference>
<organism evidence="1 2">
    <name type="scientific">Achromobacter arsenitoxydans SY8</name>
    <dbReference type="NCBI Taxonomy" id="477184"/>
    <lineage>
        <taxon>Bacteria</taxon>
        <taxon>Pseudomonadati</taxon>
        <taxon>Pseudomonadota</taxon>
        <taxon>Betaproteobacteria</taxon>
        <taxon>Burkholderiales</taxon>
        <taxon>Alcaligenaceae</taxon>
        <taxon>Achromobacter</taxon>
    </lineage>
</organism>